<dbReference type="Gene3D" id="3.30.565.10">
    <property type="entry name" value="Histidine kinase-like ATPase, C-terminal domain"/>
    <property type="match status" value="1"/>
</dbReference>
<dbReference type="RefSeq" id="WP_172455174.1">
    <property type="nucleotide sequence ID" value="NZ_CANRXC010000081.1"/>
</dbReference>
<protein>
    <submittedName>
        <fullName evidence="4">Sensor histidine kinase YpdA</fullName>
        <ecNumber evidence="4">2.7.13.3</ecNumber>
    </submittedName>
</protein>
<dbReference type="Gene3D" id="6.10.340.10">
    <property type="match status" value="1"/>
</dbReference>
<dbReference type="Proteomes" id="UP000236311">
    <property type="component" value="Unassembled WGS sequence"/>
</dbReference>
<evidence type="ECO:0000259" key="2">
    <source>
        <dbReference type="Pfam" id="PF02518"/>
    </source>
</evidence>
<keyword evidence="1" id="KW-1133">Transmembrane helix</keyword>
<evidence type="ECO:0000313" key="5">
    <source>
        <dbReference type="Proteomes" id="UP000236311"/>
    </source>
</evidence>
<keyword evidence="4" id="KW-0418">Kinase</keyword>
<dbReference type="PANTHER" id="PTHR34220">
    <property type="entry name" value="SENSOR HISTIDINE KINASE YPDA"/>
    <property type="match status" value="1"/>
</dbReference>
<sequence length="608" mass="69661">MNEKRNRIQLPLSKQFVLILILFFLCTVTLILYSSYDFSRLQDTFWNGSLESYSSQLAKNTMEAYENYEQICYSIAYNQQVQNYLMAPDSLKTYESYLQLESQLNSAALLNSNITDIAVYSSDNRFAALNGSSDNYEAFMRSLSESRFSYRCAGITTINSTVCHILAMPIYSLGTGVSRYLGILFLAIDVDSLFNTAYDSTDRSYDPEIIFLDEEDRFIYGNPELYEALIDTQKEENIFRVNHIENSVTYAAKSYNIPGIDHTLYVLIDKSQTRRQMLQIFIRLLVSAGALTTLILLLLFMLYRPLIRSLRQITGFMKTLSTGDRRSYKDGISIRQGPIEITEINDICAAFNEMLQQTDTLNHTIFDTYLRMYELEKNNRMTEIALLRSQVNPHFLYNTLTMICGMAAEGMNDKIISVTNALSQIFRYSIKGSDMVTLQEEMDIVRAYLMIQKERFGGKFTFRYDFWDDSLNCLIPKMIIQPLVENAIVHGLEKSLQPGSLRIGAGRNPQHGYLAIWIFDTGVGMSEEQLSKLRIAVSHPPGQNLKYGEMNFEDVEKLSGHNGIGILNVNSRMVLYYGSDYTLIIDSEEGVGTNIQIRVPYRTRKEEI</sequence>
<feature type="domain" description="Histidine kinase/HSP90-like ATPase" evidence="2">
    <location>
        <begin position="478"/>
        <end position="602"/>
    </location>
</feature>
<evidence type="ECO:0000256" key="1">
    <source>
        <dbReference type="SAM" id="Phobius"/>
    </source>
</evidence>
<name>A0A2K4ZJS3_9FIRM</name>
<dbReference type="InterPro" id="IPR036890">
    <property type="entry name" value="HATPase_C_sf"/>
</dbReference>
<dbReference type="GO" id="GO:0016020">
    <property type="term" value="C:membrane"/>
    <property type="evidence" value="ECO:0007669"/>
    <property type="project" value="InterPro"/>
</dbReference>
<dbReference type="InterPro" id="IPR003594">
    <property type="entry name" value="HATPase_dom"/>
</dbReference>
<feature type="transmembrane region" description="Helical" evidence="1">
    <location>
        <begin position="12"/>
        <end position="33"/>
    </location>
</feature>
<organism evidence="4 5">
    <name type="scientific">Acetatifactor muris</name>
    <dbReference type="NCBI Taxonomy" id="879566"/>
    <lineage>
        <taxon>Bacteria</taxon>
        <taxon>Bacillati</taxon>
        <taxon>Bacillota</taxon>
        <taxon>Clostridia</taxon>
        <taxon>Lachnospirales</taxon>
        <taxon>Lachnospiraceae</taxon>
        <taxon>Acetatifactor</taxon>
    </lineage>
</organism>
<dbReference type="EMBL" id="OFSM01000018">
    <property type="protein sequence ID" value="SOY30705.1"/>
    <property type="molecule type" value="Genomic_DNA"/>
</dbReference>
<accession>A0A2K4ZJS3</accession>
<keyword evidence="5" id="KW-1185">Reference proteome</keyword>
<dbReference type="PANTHER" id="PTHR34220:SF7">
    <property type="entry name" value="SENSOR HISTIDINE KINASE YPDA"/>
    <property type="match status" value="1"/>
</dbReference>
<keyword evidence="1" id="KW-0812">Transmembrane</keyword>
<dbReference type="EC" id="2.7.13.3" evidence="4"/>
<dbReference type="InterPro" id="IPR050640">
    <property type="entry name" value="Bact_2-comp_sensor_kinase"/>
</dbReference>
<dbReference type="GO" id="GO:0000155">
    <property type="term" value="F:phosphorelay sensor kinase activity"/>
    <property type="evidence" value="ECO:0007669"/>
    <property type="project" value="InterPro"/>
</dbReference>
<dbReference type="AlphaFoldDB" id="A0A2K4ZJS3"/>
<dbReference type="InterPro" id="IPR010559">
    <property type="entry name" value="Sig_transdc_His_kin_internal"/>
</dbReference>
<keyword evidence="4" id="KW-0808">Transferase</keyword>
<gene>
    <name evidence="4" type="primary">ypdA_6</name>
    <name evidence="4" type="ORF">AMURIS_03436</name>
</gene>
<proteinExistence type="predicted"/>
<evidence type="ECO:0000259" key="3">
    <source>
        <dbReference type="Pfam" id="PF06580"/>
    </source>
</evidence>
<dbReference type="Pfam" id="PF02518">
    <property type="entry name" value="HATPase_c"/>
    <property type="match status" value="1"/>
</dbReference>
<feature type="transmembrane region" description="Helical" evidence="1">
    <location>
        <begin position="280"/>
        <end position="303"/>
    </location>
</feature>
<feature type="domain" description="Signal transduction histidine kinase internal region" evidence="3">
    <location>
        <begin position="383"/>
        <end position="460"/>
    </location>
</feature>
<keyword evidence="1" id="KW-0472">Membrane</keyword>
<dbReference type="SUPFAM" id="SSF55874">
    <property type="entry name" value="ATPase domain of HSP90 chaperone/DNA topoisomerase II/histidine kinase"/>
    <property type="match status" value="1"/>
</dbReference>
<reference evidence="4 5" key="1">
    <citation type="submission" date="2018-01" db="EMBL/GenBank/DDBJ databases">
        <authorList>
            <person name="Gaut B.S."/>
            <person name="Morton B.R."/>
            <person name="Clegg M.T."/>
            <person name="Duvall M.R."/>
        </authorList>
    </citation>
    <scope>NUCLEOTIDE SEQUENCE [LARGE SCALE GENOMIC DNA]</scope>
    <source>
        <strain evidence="4">GP69</strain>
    </source>
</reference>
<evidence type="ECO:0000313" key="4">
    <source>
        <dbReference type="EMBL" id="SOY30705.1"/>
    </source>
</evidence>
<dbReference type="Pfam" id="PF06580">
    <property type="entry name" value="His_kinase"/>
    <property type="match status" value="1"/>
</dbReference>